<protein>
    <recommendedName>
        <fullName evidence="1">UPF0237 protein RCIX422</fullName>
    </recommendedName>
</protein>
<dbReference type="STRING" id="351160.RCIX422"/>
<dbReference type="Pfam" id="PF13740">
    <property type="entry name" value="ACT_6"/>
    <property type="match status" value="1"/>
</dbReference>
<dbReference type="CDD" id="cd04872">
    <property type="entry name" value="ACT_1ZPV"/>
    <property type="match status" value="1"/>
</dbReference>
<dbReference type="GeneID" id="5145050"/>
<name>Q0W6Y1_METAR</name>
<dbReference type="RefSeq" id="WP_012036640.1">
    <property type="nucleotide sequence ID" value="NC_009464.1"/>
</dbReference>
<dbReference type="Proteomes" id="UP000000663">
    <property type="component" value="Chromosome"/>
</dbReference>
<dbReference type="NCBIfam" id="NF001220">
    <property type="entry name" value="PRK00194.1"/>
    <property type="match status" value="1"/>
</dbReference>
<dbReference type="KEGG" id="rci:RCIX422"/>
<dbReference type="EMBL" id="AM114193">
    <property type="protein sequence ID" value="CAJ35862.1"/>
    <property type="molecule type" value="Genomic_DNA"/>
</dbReference>
<comment type="similarity">
    <text evidence="1">Belongs to the UPF0237 family.</text>
</comment>
<dbReference type="Gene3D" id="3.30.70.260">
    <property type="match status" value="1"/>
</dbReference>
<dbReference type="AlphaFoldDB" id="Q0W6Y1"/>
<dbReference type="InterPro" id="IPR002912">
    <property type="entry name" value="ACT_dom"/>
</dbReference>
<dbReference type="PROSITE" id="PS51671">
    <property type="entry name" value="ACT"/>
    <property type="match status" value="1"/>
</dbReference>
<evidence type="ECO:0000313" key="3">
    <source>
        <dbReference type="EMBL" id="CAJ35862.1"/>
    </source>
</evidence>
<gene>
    <name evidence="3" type="ORF">RCIX422</name>
</gene>
<dbReference type="OrthoDB" id="27277at2157"/>
<feature type="domain" description="ACT" evidence="2">
    <location>
        <begin position="10"/>
        <end position="85"/>
    </location>
</feature>
<reference evidence="3 4" key="1">
    <citation type="journal article" date="2006" name="Science">
        <title>Genome of rice cluster I archaea -- the key methane producers in the rice rhizosphere.</title>
        <authorList>
            <person name="Erkel C."/>
            <person name="Kube M."/>
            <person name="Reinhardt R."/>
            <person name="Liesack W."/>
        </authorList>
    </citation>
    <scope>NUCLEOTIDE SEQUENCE [LARGE SCALE GENOMIC DNA]</scope>
    <source>
        <strain evidence="4">DSM 22066 / NBRC 105507 / MRE50</strain>
    </source>
</reference>
<evidence type="ECO:0000259" key="2">
    <source>
        <dbReference type="PROSITE" id="PS51671"/>
    </source>
</evidence>
<dbReference type="InterPro" id="IPR050990">
    <property type="entry name" value="UPF0237/GcvR_regulator"/>
</dbReference>
<keyword evidence="4" id="KW-1185">Reference proteome</keyword>
<dbReference type="PANTHER" id="PTHR34875">
    <property type="entry name" value="UPF0237 PROTEIN MJ1558"/>
    <property type="match status" value="1"/>
</dbReference>
<organism evidence="3 4">
    <name type="scientific">Methanocella arvoryzae (strain DSM 22066 / NBRC 105507 / MRE50)</name>
    <dbReference type="NCBI Taxonomy" id="351160"/>
    <lineage>
        <taxon>Archaea</taxon>
        <taxon>Methanobacteriati</taxon>
        <taxon>Methanobacteriota</taxon>
        <taxon>Stenosarchaea group</taxon>
        <taxon>Methanomicrobia</taxon>
        <taxon>Methanocellales</taxon>
        <taxon>Methanocellaceae</taxon>
        <taxon>Methanocella</taxon>
    </lineage>
</organism>
<dbReference type="SUPFAM" id="SSF55021">
    <property type="entry name" value="ACT-like"/>
    <property type="match status" value="1"/>
</dbReference>
<evidence type="ECO:0000313" key="4">
    <source>
        <dbReference type="Proteomes" id="UP000000663"/>
    </source>
</evidence>
<dbReference type="eggNOG" id="arCOG04941">
    <property type="taxonomic scope" value="Archaea"/>
</dbReference>
<dbReference type="HAMAP" id="MF_01054">
    <property type="entry name" value="UPF0237"/>
    <property type="match status" value="1"/>
</dbReference>
<sequence>MQKSTKERAVITVTGIDHPGIIAAITRALADLNINIEDLSQTIVQGLFTMILIADITDHDLGKLQETMQKLGKEQGVQITVQHENIFKFMHRV</sequence>
<evidence type="ECO:0000256" key="1">
    <source>
        <dbReference type="HAMAP-Rule" id="MF_01054"/>
    </source>
</evidence>
<dbReference type="PANTHER" id="PTHR34875:SF6">
    <property type="entry name" value="UPF0237 PROTEIN MJ1558"/>
    <property type="match status" value="1"/>
</dbReference>
<accession>Q0W6Y1</accession>
<dbReference type="InterPro" id="IPR045865">
    <property type="entry name" value="ACT-like_dom_sf"/>
</dbReference>
<proteinExistence type="inferred from homology"/>
<dbReference type="InterPro" id="IPR022986">
    <property type="entry name" value="UPF0237_ACT"/>
</dbReference>